<keyword evidence="4" id="KW-0583">PHB biosynthesis</keyword>
<protein>
    <recommendedName>
        <fullName evidence="6">acetyl-CoA C-acyltransferase</fullName>
        <ecNumber evidence="6">2.3.1.16</ecNumber>
    </recommendedName>
    <alternativeName>
        <fullName evidence="8">Beta-ketothiolase</fullName>
    </alternativeName>
</protein>
<dbReference type="Gene3D" id="3.40.47.10">
    <property type="match status" value="1"/>
</dbReference>
<dbReference type="Proteomes" id="UP000033187">
    <property type="component" value="Chromosome 1"/>
</dbReference>
<reference evidence="14" key="1">
    <citation type="submission" date="2015-02" db="EMBL/GenBank/DDBJ databases">
        <authorList>
            <person name="Chooi Y.-H."/>
        </authorList>
    </citation>
    <scope>NUCLEOTIDE SEQUENCE [LARGE SCALE GENOMIC DNA]</scope>
    <source>
        <strain evidence="14">strain Y</strain>
    </source>
</reference>
<gene>
    <name evidence="13" type="primary">dcaF</name>
    <name evidence="13" type="ORF">YBN1229_v1_0809</name>
</gene>
<dbReference type="PROSITE" id="PS00099">
    <property type="entry name" value="THIOLASE_3"/>
    <property type="match status" value="1"/>
</dbReference>
<dbReference type="InterPro" id="IPR050215">
    <property type="entry name" value="Thiolase-like_sf_Thiolase"/>
</dbReference>
<feature type="active site" description="Proton acceptor" evidence="9">
    <location>
        <position position="354"/>
    </location>
</feature>
<evidence type="ECO:0000256" key="9">
    <source>
        <dbReference type="PIRSR" id="PIRSR000429-1"/>
    </source>
</evidence>
<evidence type="ECO:0000256" key="5">
    <source>
        <dbReference type="ARBA" id="ARBA00023315"/>
    </source>
</evidence>
<name>A0A0D6JCN1_9HYPH</name>
<dbReference type="GO" id="GO:0006635">
    <property type="term" value="P:fatty acid beta-oxidation"/>
    <property type="evidence" value="ECO:0007669"/>
    <property type="project" value="TreeGrafter"/>
</dbReference>
<dbReference type="InterPro" id="IPR020616">
    <property type="entry name" value="Thiolase_N"/>
</dbReference>
<organism evidence="13 14">
    <name type="scientific">Candidatus Filomicrobium marinum</name>
    <dbReference type="NCBI Taxonomy" id="1608628"/>
    <lineage>
        <taxon>Bacteria</taxon>
        <taxon>Pseudomonadati</taxon>
        <taxon>Pseudomonadota</taxon>
        <taxon>Alphaproteobacteria</taxon>
        <taxon>Hyphomicrobiales</taxon>
        <taxon>Hyphomicrobiaceae</taxon>
        <taxon>Filomicrobium</taxon>
    </lineage>
</organism>
<dbReference type="InterPro" id="IPR020613">
    <property type="entry name" value="Thiolase_CS"/>
</dbReference>
<dbReference type="KEGG" id="fil:BN1229_v1_0805"/>
<feature type="domain" description="Thiolase C-terminal" evidence="12">
    <location>
        <begin position="273"/>
        <end position="397"/>
    </location>
</feature>
<keyword evidence="14" id="KW-1185">Reference proteome</keyword>
<keyword evidence="3 10" id="KW-0808">Transferase</keyword>
<dbReference type="FunFam" id="3.40.47.10:FF:000010">
    <property type="entry name" value="Acetyl-CoA acetyltransferase (Thiolase)"/>
    <property type="match status" value="1"/>
</dbReference>
<dbReference type="GO" id="GO:0005737">
    <property type="term" value="C:cytoplasm"/>
    <property type="evidence" value="ECO:0007669"/>
    <property type="project" value="UniProtKB-ARBA"/>
</dbReference>
<dbReference type="InterPro" id="IPR016039">
    <property type="entry name" value="Thiolase-like"/>
</dbReference>
<dbReference type="InterPro" id="IPR002155">
    <property type="entry name" value="Thiolase"/>
</dbReference>
<dbReference type="PROSITE" id="PS00737">
    <property type="entry name" value="THIOLASE_2"/>
    <property type="match status" value="1"/>
</dbReference>
<dbReference type="PIRSF" id="PIRSF000429">
    <property type="entry name" value="Ac-CoA_Ac_transf"/>
    <property type="match status" value="1"/>
</dbReference>
<evidence type="ECO:0000259" key="12">
    <source>
        <dbReference type="Pfam" id="PF02803"/>
    </source>
</evidence>
<dbReference type="KEGG" id="fiy:BN1229_v1_0809"/>
<dbReference type="PANTHER" id="PTHR43853:SF2">
    <property type="entry name" value="3-OXOADIPYL-COA_3-OXO-5,6-DEHYDROSUBERYL-COA THIOLASE"/>
    <property type="match status" value="1"/>
</dbReference>
<dbReference type="PANTHER" id="PTHR43853">
    <property type="entry name" value="3-KETOACYL-COA THIOLASE, PEROXISOMAL"/>
    <property type="match status" value="1"/>
</dbReference>
<dbReference type="InterPro" id="IPR020610">
    <property type="entry name" value="Thiolase_AS"/>
</dbReference>
<evidence type="ECO:0000313" key="14">
    <source>
        <dbReference type="Proteomes" id="UP000033187"/>
    </source>
</evidence>
<dbReference type="Pfam" id="PF02803">
    <property type="entry name" value="Thiolase_C"/>
    <property type="match status" value="1"/>
</dbReference>
<comment type="pathway">
    <text evidence="7">Metabolic intermediate biosynthesis; (R)-mevalonate biosynthesis; (R)-mevalonate from acetyl-CoA: step 1/3.</text>
</comment>
<dbReference type="AlphaFoldDB" id="A0A0D6JCN1"/>
<dbReference type="Pfam" id="PF00108">
    <property type="entry name" value="Thiolase_N"/>
    <property type="match status" value="1"/>
</dbReference>
<evidence type="ECO:0000259" key="11">
    <source>
        <dbReference type="Pfam" id="PF00108"/>
    </source>
</evidence>
<evidence type="ECO:0000256" key="6">
    <source>
        <dbReference type="ARBA" id="ARBA00024073"/>
    </source>
</evidence>
<evidence type="ECO:0000313" key="13">
    <source>
        <dbReference type="EMBL" id="CPR16439.1"/>
    </source>
</evidence>
<feature type="active site" description="Acyl-thioester intermediate" evidence="9">
    <location>
        <position position="89"/>
    </location>
</feature>
<feature type="active site" description="Proton acceptor" evidence="9">
    <location>
        <position position="384"/>
    </location>
</feature>
<evidence type="ECO:0000256" key="8">
    <source>
        <dbReference type="ARBA" id="ARBA00080155"/>
    </source>
</evidence>
<dbReference type="CDD" id="cd00751">
    <property type="entry name" value="thiolase"/>
    <property type="match status" value="1"/>
</dbReference>
<sequence>MLDAYLYDGLRTPFGRHGGGLAPVRPDDLLAGVIRDLAERNNGAVSKVEDVVVGCANQAGEDSRCVARHALLLAGLPIEVGGTVLQRNCGSGLGAIASAAHAITAGEGDLLLSGGVESMSRAAFVMSKADSAYSRNIQIFDSGVGARFPNKVIEKTFGADSMPQTADNLAEEHQISREQCDRFALQSQQNYARAEAEGYFEGEIAPVKIPQRRGDPKIVAKDEHPRETTMEGLQKLNAIHAGGVTTAGNASGINDGAVALLLGSRDAGEKLGLTPKARILSSAVAGVAPRIMGYGPVPASKKALERAGLTINDMDVIEVNEAFSAQVLACLAGLGVDFEDKRVNPNGGAIALGHPLGASGPRILLTAARQLERTGGRYGLISMCIGVGQGIAVVIERT</sequence>
<dbReference type="GO" id="GO:0003988">
    <property type="term" value="F:acetyl-CoA C-acyltransferase activity"/>
    <property type="evidence" value="ECO:0007669"/>
    <property type="project" value="UniProtKB-EC"/>
</dbReference>
<comment type="pathway">
    <text evidence="1">Biopolymer metabolism; poly-(R)-3-hydroxybutanoate biosynthesis.</text>
</comment>
<dbReference type="GO" id="GO:0042619">
    <property type="term" value="P:poly-hydroxybutyrate biosynthetic process"/>
    <property type="evidence" value="ECO:0007669"/>
    <property type="project" value="UniProtKB-KW"/>
</dbReference>
<dbReference type="EMBL" id="LN829119">
    <property type="protein sequence ID" value="CPR16439.1"/>
    <property type="molecule type" value="Genomic_DNA"/>
</dbReference>
<dbReference type="NCBIfam" id="TIGR01930">
    <property type="entry name" value="AcCoA-C-Actrans"/>
    <property type="match status" value="1"/>
</dbReference>
<evidence type="ECO:0000256" key="4">
    <source>
        <dbReference type="ARBA" id="ARBA00022752"/>
    </source>
</evidence>
<evidence type="ECO:0000256" key="10">
    <source>
        <dbReference type="RuleBase" id="RU003557"/>
    </source>
</evidence>
<dbReference type="EC" id="2.3.1.16" evidence="6"/>
<dbReference type="InterPro" id="IPR020617">
    <property type="entry name" value="Thiolase_C"/>
</dbReference>
<accession>A0A0D6JCN1</accession>
<dbReference type="OrthoDB" id="9764638at2"/>
<evidence type="ECO:0000256" key="1">
    <source>
        <dbReference type="ARBA" id="ARBA00004683"/>
    </source>
</evidence>
<dbReference type="SUPFAM" id="SSF53901">
    <property type="entry name" value="Thiolase-like"/>
    <property type="match status" value="2"/>
</dbReference>
<proteinExistence type="inferred from homology"/>
<evidence type="ECO:0000256" key="2">
    <source>
        <dbReference type="ARBA" id="ARBA00010982"/>
    </source>
</evidence>
<comment type="similarity">
    <text evidence="2 10">Belongs to the thiolase-like superfamily. Thiolase family.</text>
</comment>
<feature type="domain" description="Thiolase N-terminal" evidence="11">
    <location>
        <begin position="8"/>
        <end position="265"/>
    </location>
</feature>
<dbReference type="RefSeq" id="WP_046476760.1">
    <property type="nucleotide sequence ID" value="NZ_LN829118.1"/>
</dbReference>
<dbReference type="SMR" id="A0A0D6JCN1"/>
<keyword evidence="5 10" id="KW-0012">Acyltransferase</keyword>
<evidence type="ECO:0000256" key="7">
    <source>
        <dbReference type="ARBA" id="ARBA00037924"/>
    </source>
</evidence>
<evidence type="ECO:0000256" key="3">
    <source>
        <dbReference type="ARBA" id="ARBA00022679"/>
    </source>
</evidence>
<dbReference type="GO" id="GO:0010124">
    <property type="term" value="P:phenylacetate catabolic process"/>
    <property type="evidence" value="ECO:0007669"/>
    <property type="project" value="TreeGrafter"/>
</dbReference>